<dbReference type="RefSeq" id="WP_058305464.1">
    <property type="nucleotide sequence ID" value="NZ_CABKVG010000007.1"/>
</dbReference>
<evidence type="ECO:0000313" key="3">
    <source>
        <dbReference type="Proteomes" id="UP000832011"/>
    </source>
</evidence>
<proteinExistence type="predicted"/>
<sequence length="229" mass="26512">MIPTQSQFDLLYSDYQQLDTPERFGQYIFNRTGFEIKGSYNETDTKAARYMLRRAVMINQLTPATDWVKCSERMPEHGQRVLWNVKGVMAVGHHFLFGFQDEIHLDSGGYFIVENMDDAEWMPLPTPPQDEHSALGRFFYGANMSPSDLLNYHLAQYGDTKNAIYIKLSDLILQSIYVDFHSKEHLSNWLDETIEDKFEESAIEQFGQQQFDDEICKIANAIADELGLQ</sequence>
<evidence type="ECO:0000259" key="1">
    <source>
        <dbReference type="Pfam" id="PF04448"/>
    </source>
</evidence>
<evidence type="ECO:0000313" key="2">
    <source>
        <dbReference type="EMBL" id="UOO89565.1"/>
    </source>
</evidence>
<dbReference type="Pfam" id="PF04448">
    <property type="entry name" value="DUF551"/>
    <property type="match status" value="1"/>
</dbReference>
<protein>
    <submittedName>
        <fullName evidence="2">DUF551 domain-containing protein</fullName>
    </submittedName>
</protein>
<dbReference type="InterPro" id="IPR007539">
    <property type="entry name" value="DUF551"/>
</dbReference>
<accession>A0ABY4E3Z7</accession>
<dbReference type="Proteomes" id="UP000832011">
    <property type="component" value="Chromosome"/>
</dbReference>
<keyword evidence="3" id="KW-1185">Reference proteome</keyword>
<reference evidence="2 3" key="1">
    <citation type="journal article" date="2022" name="Res Sq">
        <title>Evolution of multicellular longitudinally dividing oral cavity symbionts (Neisseriaceae).</title>
        <authorList>
            <person name="Nyongesa S."/>
            <person name="Weber P."/>
            <person name="Bernet E."/>
            <person name="Pullido F."/>
            <person name="Nieckarz M."/>
            <person name="Delaby M."/>
            <person name="Nieves C."/>
            <person name="Viehboeck T."/>
            <person name="Krause N."/>
            <person name="Rivera-Millot A."/>
            <person name="Nakamura A."/>
            <person name="Vischer N."/>
            <person name="VanNieuwenhze M."/>
            <person name="Brun Y."/>
            <person name="Cava F."/>
            <person name="Bulgheresi S."/>
            <person name="Veyrier F."/>
        </authorList>
    </citation>
    <scope>NUCLEOTIDE SEQUENCE [LARGE SCALE GENOMIC DNA]</scope>
    <source>
        <strain evidence="2 3">SN4</strain>
    </source>
</reference>
<organism evidence="2 3">
    <name type="scientific">Vitreoscilla massiliensis</name>
    <dbReference type="NCBI Taxonomy" id="1689272"/>
    <lineage>
        <taxon>Bacteria</taxon>
        <taxon>Pseudomonadati</taxon>
        <taxon>Pseudomonadota</taxon>
        <taxon>Betaproteobacteria</taxon>
        <taxon>Neisseriales</taxon>
        <taxon>Neisseriaceae</taxon>
        <taxon>Vitreoscilla</taxon>
    </lineage>
</organism>
<feature type="domain" description="DUF551" evidence="1">
    <location>
        <begin position="67"/>
        <end position="129"/>
    </location>
</feature>
<name>A0ABY4E3Z7_9NEIS</name>
<dbReference type="EMBL" id="CP091511">
    <property type="protein sequence ID" value="UOO89565.1"/>
    <property type="molecule type" value="Genomic_DNA"/>
</dbReference>
<gene>
    <name evidence="2" type="ORF">LVJ82_00855</name>
</gene>